<dbReference type="RefSeq" id="WP_309943486.1">
    <property type="nucleotide sequence ID" value="NZ_AP025305.1"/>
</dbReference>
<dbReference type="Pfam" id="PF20205">
    <property type="entry name" value="DUF6567"/>
    <property type="match status" value="1"/>
</dbReference>
<keyword evidence="3" id="KW-1185">Reference proteome</keyword>
<proteinExistence type="predicted"/>
<feature type="chain" id="PRO_5042172237" evidence="1">
    <location>
        <begin position="20"/>
        <end position="261"/>
    </location>
</feature>
<dbReference type="EMBL" id="JAVDQD010000021">
    <property type="protein sequence ID" value="MDR6242101.1"/>
    <property type="molecule type" value="Genomic_DNA"/>
</dbReference>
<name>A0AAE3XUF9_9BACT</name>
<organism evidence="2 3">
    <name type="scientific">Aureibacter tunicatorum</name>
    <dbReference type="NCBI Taxonomy" id="866807"/>
    <lineage>
        <taxon>Bacteria</taxon>
        <taxon>Pseudomonadati</taxon>
        <taxon>Bacteroidota</taxon>
        <taxon>Cytophagia</taxon>
        <taxon>Cytophagales</taxon>
        <taxon>Persicobacteraceae</taxon>
        <taxon>Aureibacter</taxon>
    </lineage>
</organism>
<comment type="caution">
    <text evidence="2">The sequence shown here is derived from an EMBL/GenBank/DDBJ whole genome shotgun (WGS) entry which is preliminary data.</text>
</comment>
<accession>A0AAE3XUF9</accession>
<dbReference type="InterPro" id="IPR046697">
    <property type="entry name" value="DUF6567"/>
</dbReference>
<gene>
    <name evidence="2" type="ORF">HNQ88_005198</name>
</gene>
<sequence>MLRKSILLLAISAGLSSCAFHMGGLTGNASLGNNNFQVVDFAIGTANTTQVLGIGGLKKDGLVLEAKRNLYANRPLKKGQALANVTVDFKRSYYFLVSTTEVTVTAEVVDFNDVKDTMNKENIDMMMNGENHSDQSFNMNEQIYVSASIKDSDISDLIIARVIDFKGTNRLQVQFESNEGELVTRKVSKNFIFKIEENDANKESFGFNIGDRVKYFSNSYAEPVIGKVIGLNSERLLIHYYDDENKKERKKIVQKKRTKLF</sequence>
<evidence type="ECO:0000256" key="1">
    <source>
        <dbReference type="SAM" id="SignalP"/>
    </source>
</evidence>
<keyword evidence="1" id="KW-0732">Signal</keyword>
<feature type="signal peptide" evidence="1">
    <location>
        <begin position="1"/>
        <end position="19"/>
    </location>
</feature>
<dbReference type="AlphaFoldDB" id="A0AAE3XUF9"/>
<evidence type="ECO:0000313" key="2">
    <source>
        <dbReference type="EMBL" id="MDR6242101.1"/>
    </source>
</evidence>
<protein>
    <submittedName>
        <fullName evidence="2">Uncharacterized protein</fullName>
    </submittedName>
</protein>
<dbReference type="PROSITE" id="PS51257">
    <property type="entry name" value="PROKAR_LIPOPROTEIN"/>
    <property type="match status" value="1"/>
</dbReference>
<reference evidence="2" key="1">
    <citation type="submission" date="2023-07" db="EMBL/GenBank/DDBJ databases">
        <title>Genomic Encyclopedia of Type Strains, Phase IV (KMG-IV): sequencing the most valuable type-strain genomes for metagenomic binning, comparative biology and taxonomic classification.</title>
        <authorList>
            <person name="Goeker M."/>
        </authorList>
    </citation>
    <scope>NUCLEOTIDE SEQUENCE</scope>
    <source>
        <strain evidence="2">DSM 26174</strain>
    </source>
</reference>
<evidence type="ECO:0000313" key="3">
    <source>
        <dbReference type="Proteomes" id="UP001185092"/>
    </source>
</evidence>
<dbReference type="Proteomes" id="UP001185092">
    <property type="component" value="Unassembled WGS sequence"/>
</dbReference>